<proteinExistence type="predicted"/>
<gene>
    <name evidence="3" type="ORF">C2857_000922</name>
</gene>
<dbReference type="OrthoDB" id="566238at2759"/>
<dbReference type="InterPro" id="IPR001763">
    <property type="entry name" value="Rhodanese-like_dom"/>
</dbReference>
<protein>
    <recommendedName>
        <fullName evidence="1">Sulfurtransferase</fullName>
    </recommendedName>
</protein>
<evidence type="ECO:0000313" key="3">
    <source>
        <dbReference type="EMBL" id="QPH09870.1"/>
    </source>
</evidence>
<name>A0A7U3SMD4_EPIFF</name>
<dbReference type="PANTHER" id="PTHR44086:SF10">
    <property type="entry name" value="THIOSULFATE SULFURTRANSFERASE_RHODANESE-LIKE DOMAIN-CONTAINING PROTEIN 3"/>
    <property type="match status" value="1"/>
</dbReference>
<dbReference type="PANTHER" id="PTHR44086">
    <property type="entry name" value="THIOSULFATE SULFURTRANSFERASE RDL2, MITOCHONDRIAL-RELATED"/>
    <property type="match status" value="1"/>
</dbReference>
<reference evidence="3 4" key="1">
    <citation type="journal article" date="2018" name="PLoS Genet.">
        <title>Repeat elements organise 3D genome structure and mediate transcription in the filamentous fungus Epichloe festucae.</title>
        <authorList>
            <person name="Winter D.J."/>
            <person name="Ganley A.R.D."/>
            <person name="Young C.A."/>
            <person name="Liachko I."/>
            <person name="Schardl C.L."/>
            <person name="Dupont P.Y."/>
            <person name="Berry D."/>
            <person name="Ram A."/>
            <person name="Scott B."/>
            <person name="Cox M.P."/>
        </authorList>
    </citation>
    <scope>NUCLEOTIDE SEQUENCE [LARGE SCALE GENOMIC DNA]</scope>
    <source>
        <strain evidence="3 4">Fl1</strain>
    </source>
</reference>
<dbReference type="SMART" id="SM00450">
    <property type="entry name" value="RHOD"/>
    <property type="match status" value="1"/>
</dbReference>
<dbReference type="AlphaFoldDB" id="A0A7U3SMD4"/>
<evidence type="ECO:0000256" key="1">
    <source>
        <dbReference type="RuleBase" id="RU000507"/>
    </source>
</evidence>
<dbReference type="GO" id="GO:0004792">
    <property type="term" value="F:thiosulfate-cyanide sulfurtransferase activity"/>
    <property type="evidence" value="ECO:0007669"/>
    <property type="project" value="InterPro"/>
</dbReference>
<dbReference type="SUPFAM" id="SSF52821">
    <property type="entry name" value="Rhodanese/Cell cycle control phosphatase"/>
    <property type="match status" value="1"/>
</dbReference>
<dbReference type="EMBL" id="CP031389">
    <property type="protein sequence ID" value="QPH09870.1"/>
    <property type="molecule type" value="Genomic_DNA"/>
</dbReference>
<keyword evidence="1" id="KW-0808">Transferase</keyword>
<dbReference type="Gene3D" id="3.40.250.10">
    <property type="entry name" value="Rhodanese-like domain"/>
    <property type="match status" value="1"/>
</dbReference>
<sequence>MSPTRLLIKGIAPVSSLPRTARPASSMALISTRRRICAHGSAVFAAPAPAPAPAVRQSRAVRRPVGFPPSRHYSGGSSENVLPGSRIWSFGDVKKLVDRGGESASKVVIVDVREPGEIQSTGKIPGAINIPITSAAQSFHVPEADFEHVFGFERPSRDSTLLFYCKAGVRAKSAAGLAKHAGYESVAEYPGSWLEWEANGGPVERIKAGEVLGQN</sequence>
<dbReference type="InterPro" id="IPR036873">
    <property type="entry name" value="Rhodanese-like_dom_sf"/>
</dbReference>
<keyword evidence="4" id="KW-1185">Reference proteome</keyword>
<dbReference type="Proteomes" id="UP000594364">
    <property type="component" value="Chromosome 5"/>
</dbReference>
<feature type="domain" description="Rhodanese" evidence="2">
    <location>
        <begin position="103"/>
        <end position="205"/>
    </location>
</feature>
<dbReference type="PROSITE" id="PS00683">
    <property type="entry name" value="RHODANESE_2"/>
    <property type="match status" value="1"/>
</dbReference>
<accession>A0A7U3SMD4</accession>
<dbReference type="Pfam" id="PF00581">
    <property type="entry name" value="Rhodanese"/>
    <property type="match status" value="1"/>
</dbReference>
<organism evidence="3 4">
    <name type="scientific">Epichloe festucae (strain Fl1)</name>
    <dbReference type="NCBI Taxonomy" id="877507"/>
    <lineage>
        <taxon>Eukaryota</taxon>
        <taxon>Fungi</taxon>
        <taxon>Dikarya</taxon>
        <taxon>Ascomycota</taxon>
        <taxon>Pezizomycotina</taxon>
        <taxon>Sordariomycetes</taxon>
        <taxon>Hypocreomycetidae</taxon>
        <taxon>Hypocreales</taxon>
        <taxon>Clavicipitaceae</taxon>
        <taxon>Epichloe</taxon>
    </lineage>
</organism>
<evidence type="ECO:0000313" key="4">
    <source>
        <dbReference type="Proteomes" id="UP000594364"/>
    </source>
</evidence>
<dbReference type="InterPro" id="IPR001307">
    <property type="entry name" value="Thiosulphate_STrfase_CS"/>
</dbReference>
<evidence type="ECO:0000259" key="2">
    <source>
        <dbReference type="PROSITE" id="PS50206"/>
    </source>
</evidence>
<dbReference type="CDD" id="cd01519">
    <property type="entry name" value="RHOD_HSP67B2"/>
    <property type="match status" value="1"/>
</dbReference>
<dbReference type="PROSITE" id="PS50206">
    <property type="entry name" value="RHODANESE_3"/>
    <property type="match status" value="1"/>
</dbReference>
<dbReference type="GO" id="GO:0005739">
    <property type="term" value="C:mitochondrion"/>
    <property type="evidence" value="ECO:0007669"/>
    <property type="project" value="TreeGrafter"/>
</dbReference>